<dbReference type="PANTHER" id="PTHR40780:SF2">
    <property type="entry name" value="DUF3669 DOMAIN-CONTAINING PROTEIN"/>
    <property type="match status" value="1"/>
</dbReference>
<proteinExistence type="predicted"/>
<feature type="domain" description="DUF3669" evidence="1">
    <location>
        <begin position="280"/>
        <end position="356"/>
    </location>
</feature>
<accession>A0AAN6Y0G7</accession>
<evidence type="ECO:0000259" key="1">
    <source>
        <dbReference type="Pfam" id="PF12417"/>
    </source>
</evidence>
<organism evidence="2 3">
    <name type="scientific">Rhypophila decipiens</name>
    <dbReference type="NCBI Taxonomy" id="261697"/>
    <lineage>
        <taxon>Eukaryota</taxon>
        <taxon>Fungi</taxon>
        <taxon>Dikarya</taxon>
        <taxon>Ascomycota</taxon>
        <taxon>Pezizomycotina</taxon>
        <taxon>Sordariomycetes</taxon>
        <taxon>Sordariomycetidae</taxon>
        <taxon>Sordariales</taxon>
        <taxon>Naviculisporaceae</taxon>
        <taxon>Rhypophila</taxon>
    </lineage>
</organism>
<dbReference type="Pfam" id="PF12417">
    <property type="entry name" value="DUF3669"/>
    <property type="match status" value="1"/>
</dbReference>
<protein>
    <submittedName>
        <fullName evidence="2">Zinc finger protein-domain-containing protein</fullName>
    </submittedName>
</protein>
<reference evidence="2" key="2">
    <citation type="submission" date="2023-05" db="EMBL/GenBank/DDBJ databases">
        <authorList>
            <consortium name="Lawrence Berkeley National Laboratory"/>
            <person name="Steindorff A."/>
            <person name="Hensen N."/>
            <person name="Bonometti L."/>
            <person name="Westerberg I."/>
            <person name="Brannstrom I.O."/>
            <person name="Guillou S."/>
            <person name="Cros-Aarteil S."/>
            <person name="Calhoun S."/>
            <person name="Haridas S."/>
            <person name="Kuo A."/>
            <person name="Mondo S."/>
            <person name="Pangilinan J."/>
            <person name="Riley R."/>
            <person name="Labutti K."/>
            <person name="Andreopoulos B."/>
            <person name="Lipzen A."/>
            <person name="Chen C."/>
            <person name="Yanf M."/>
            <person name="Daum C."/>
            <person name="Ng V."/>
            <person name="Clum A."/>
            <person name="Ohm R."/>
            <person name="Martin F."/>
            <person name="Silar P."/>
            <person name="Natvig D."/>
            <person name="Lalanne C."/>
            <person name="Gautier V."/>
            <person name="Ament-Velasquez S.L."/>
            <person name="Kruys A."/>
            <person name="Hutchinson M.I."/>
            <person name="Powell A.J."/>
            <person name="Barry K."/>
            <person name="Miller A.N."/>
            <person name="Grigoriev I.V."/>
            <person name="Debuchy R."/>
            <person name="Gladieux P."/>
            <person name="Thoren M.H."/>
            <person name="Johannesson H."/>
        </authorList>
    </citation>
    <scope>NUCLEOTIDE SEQUENCE</scope>
    <source>
        <strain evidence="2">PSN293</strain>
    </source>
</reference>
<gene>
    <name evidence="2" type="ORF">QBC37DRAFT_432783</name>
</gene>
<name>A0AAN6Y0G7_9PEZI</name>
<evidence type="ECO:0000313" key="2">
    <source>
        <dbReference type="EMBL" id="KAK4207902.1"/>
    </source>
</evidence>
<dbReference type="PANTHER" id="PTHR40780">
    <property type="entry name" value="DUF3669 DOMAIN-CONTAINING PROTEIN"/>
    <property type="match status" value="1"/>
</dbReference>
<sequence>MALSPREILSHALSLRPLTEQTTATVHDWPTSTFRKIGFGQCGLVFTVPDQPHTVLKVARPYFGESLYADFLAHQSVESAFARRSDAVQSQVQLPSEYDFLPKPQPGLEGWSSQQWWDSNISLFPPSTASAGGSGTGGASRYSTFHLPSEAVFTEHIPPLSKPIREALIDLYCAPAKQASVRADPANQDCLLRVYLGRRRPRDENGQPKVVANFGLRNYNLHLDQMLELGLDVHLFAQMMGAALADIHWGAGVDAFDVEFVLGGRRTVGLYANTDGAADLWLLDFNLCSRFNLDELLGDQHDGLVEQLVHAFFANDPYYPRPRTQGEKGCEEGDISLWQVFANAYLDRADEILRSENRPAYEDLRRLPERFITGCIVKQKTLPPGVDKIGVD</sequence>
<dbReference type="Proteomes" id="UP001301769">
    <property type="component" value="Unassembled WGS sequence"/>
</dbReference>
<dbReference type="InterPro" id="IPR022137">
    <property type="entry name" value="Znf_prot_DUF3669"/>
</dbReference>
<dbReference type="AlphaFoldDB" id="A0AAN6Y0G7"/>
<dbReference type="EMBL" id="MU858268">
    <property type="protein sequence ID" value="KAK4207902.1"/>
    <property type="molecule type" value="Genomic_DNA"/>
</dbReference>
<reference evidence="2" key="1">
    <citation type="journal article" date="2023" name="Mol. Phylogenet. Evol.">
        <title>Genome-scale phylogeny and comparative genomics of the fungal order Sordariales.</title>
        <authorList>
            <person name="Hensen N."/>
            <person name="Bonometti L."/>
            <person name="Westerberg I."/>
            <person name="Brannstrom I.O."/>
            <person name="Guillou S."/>
            <person name="Cros-Aarteil S."/>
            <person name="Calhoun S."/>
            <person name="Haridas S."/>
            <person name="Kuo A."/>
            <person name="Mondo S."/>
            <person name="Pangilinan J."/>
            <person name="Riley R."/>
            <person name="LaButti K."/>
            <person name="Andreopoulos B."/>
            <person name="Lipzen A."/>
            <person name="Chen C."/>
            <person name="Yan M."/>
            <person name="Daum C."/>
            <person name="Ng V."/>
            <person name="Clum A."/>
            <person name="Steindorff A."/>
            <person name="Ohm R.A."/>
            <person name="Martin F."/>
            <person name="Silar P."/>
            <person name="Natvig D.O."/>
            <person name="Lalanne C."/>
            <person name="Gautier V."/>
            <person name="Ament-Velasquez S.L."/>
            <person name="Kruys A."/>
            <person name="Hutchinson M.I."/>
            <person name="Powell A.J."/>
            <person name="Barry K."/>
            <person name="Miller A.N."/>
            <person name="Grigoriev I.V."/>
            <person name="Debuchy R."/>
            <person name="Gladieux P."/>
            <person name="Hiltunen Thoren M."/>
            <person name="Johannesson H."/>
        </authorList>
    </citation>
    <scope>NUCLEOTIDE SEQUENCE</scope>
    <source>
        <strain evidence="2">PSN293</strain>
    </source>
</reference>
<keyword evidence="3" id="KW-1185">Reference proteome</keyword>
<evidence type="ECO:0000313" key="3">
    <source>
        <dbReference type="Proteomes" id="UP001301769"/>
    </source>
</evidence>
<comment type="caution">
    <text evidence="2">The sequence shown here is derived from an EMBL/GenBank/DDBJ whole genome shotgun (WGS) entry which is preliminary data.</text>
</comment>